<gene>
    <name evidence="2" type="ORF">LCGC14_1795940</name>
</gene>
<comment type="caution">
    <text evidence="2">The sequence shown here is derived from an EMBL/GenBank/DDBJ whole genome shotgun (WGS) entry which is preliminary data.</text>
</comment>
<name>A0A0F9GRA9_9ZZZZ</name>
<evidence type="ECO:0000256" key="1">
    <source>
        <dbReference type="SAM" id="Phobius"/>
    </source>
</evidence>
<protein>
    <recommendedName>
        <fullName evidence="3">CcmD family protein</fullName>
    </recommendedName>
</protein>
<keyword evidence="1" id="KW-0472">Membrane</keyword>
<evidence type="ECO:0000313" key="2">
    <source>
        <dbReference type="EMBL" id="KKM01285.1"/>
    </source>
</evidence>
<reference evidence="2" key="1">
    <citation type="journal article" date="2015" name="Nature">
        <title>Complex archaea that bridge the gap between prokaryotes and eukaryotes.</title>
        <authorList>
            <person name="Spang A."/>
            <person name="Saw J.H."/>
            <person name="Jorgensen S.L."/>
            <person name="Zaremba-Niedzwiedzka K."/>
            <person name="Martijn J."/>
            <person name="Lind A.E."/>
            <person name="van Eijk R."/>
            <person name="Schleper C."/>
            <person name="Guy L."/>
            <person name="Ettema T.J."/>
        </authorList>
    </citation>
    <scope>NUCLEOTIDE SEQUENCE</scope>
</reference>
<sequence>MSEKFILNADIITISISYVLFWCVIIILILYPKLKLRNTLKRIRNLEKNLD</sequence>
<feature type="transmembrane region" description="Helical" evidence="1">
    <location>
        <begin position="12"/>
        <end position="31"/>
    </location>
</feature>
<proteinExistence type="predicted"/>
<organism evidence="2">
    <name type="scientific">marine sediment metagenome</name>
    <dbReference type="NCBI Taxonomy" id="412755"/>
    <lineage>
        <taxon>unclassified sequences</taxon>
        <taxon>metagenomes</taxon>
        <taxon>ecological metagenomes</taxon>
    </lineage>
</organism>
<evidence type="ECO:0008006" key="3">
    <source>
        <dbReference type="Google" id="ProtNLM"/>
    </source>
</evidence>
<keyword evidence="1" id="KW-1133">Transmembrane helix</keyword>
<dbReference type="EMBL" id="LAZR01017234">
    <property type="protein sequence ID" value="KKM01285.1"/>
    <property type="molecule type" value="Genomic_DNA"/>
</dbReference>
<dbReference type="AlphaFoldDB" id="A0A0F9GRA9"/>
<accession>A0A0F9GRA9</accession>
<keyword evidence="1" id="KW-0812">Transmembrane</keyword>